<evidence type="ECO:0000256" key="1">
    <source>
        <dbReference type="ARBA" id="ARBA00023125"/>
    </source>
</evidence>
<dbReference type="Gene3D" id="3.40.50.2300">
    <property type="match status" value="1"/>
</dbReference>
<evidence type="ECO:0000256" key="2">
    <source>
        <dbReference type="PROSITE-ProRule" id="PRU00169"/>
    </source>
</evidence>
<feature type="modified residue" description="4-aspartylphosphate" evidence="2">
    <location>
        <position position="37"/>
    </location>
</feature>
<reference evidence="7 8" key="1">
    <citation type="submission" date="2018-10" db="EMBL/GenBank/DDBJ databases">
        <title>Draft genome of Mycobacterium hodleri strain B.</title>
        <authorList>
            <person name="Amande T.J."/>
            <person name="Mcgenity T.J."/>
        </authorList>
    </citation>
    <scope>NUCLEOTIDE SEQUENCE [LARGE SCALE GENOMIC DNA]</scope>
    <source>
        <strain evidence="7 8">B</strain>
    </source>
</reference>
<dbReference type="Pfam" id="PF00486">
    <property type="entry name" value="Trans_reg_C"/>
    <property type="match status" value="1"/>
</dbReference>
<name>A0A544W3N3_9MYCO</name>
<dbReference type="Gene3D" id="1.10.10.10">
    <property type="entry name" value="Winged helix-like DNA-binding domain superfamily/Winged helix DNA-binding domain"/>
    <property type="match status" value="1"/>
</dbReference>
<feature type="domain" description="Response regulatory" evidence="5">
    <location>
        <begin position="1"/>
        <end position="101"/>
    </location>
</feature>
<evidence type="ECO:0000256" key="3">
    <source>
        <dbReference type="PROSITE-ProRule" id="PRU01091"/>
    </source>
</evidence>
<dbReference type="GO" id="GO:0006355">
    <property type="term" value="P:regulation of DNA-templated transcription"/>
    <property type="evidence" value="ECO:0007669"/>
    <property type="project" value="InterPro"/>
</dbReference>
<dbReference type="AlphaFoldDB" id="A0A544W3N3"/>
<feature type="region of interest" description="Disordered" evidence="4">
    <location>
        <begin position="213"/>
        <end position="238"/>
    </location>
</feature>
<dbReference type="InterPro" id="IPR011006">
    <property type="entry name" value="CheY-like_superfamily"/>
</dbReference>
<dbReference type="InterPro" id="IPR036388">
    <property type="entry name" value="WH-like_DNA-bd_sf"/>
</dbReference>
<dbReference type="PANTHER" id="PTHR48111:SF28">
    <property type="entry name" value="TRANSCRIPTIONAL REGULATORY PROTEIN TCRX-RELATED"/>
    <property type="match status" value="1"/>
</dbReference>
<dbReference type="InterPro" id="IPR016032">
    <property type="entry name" value="Sig_transdc_resp-reg_C-effctor"/>
</dbReference>
<feature type="compositionally biased region" description="Low complexity" evidence="4">
    <location>
        <begin position="223"/>
        <end position="238"/>
    </location>
</feature>
<dbReference type="PROSITE" id="PS50110">
    <property type="entry name" value="RESPONSE_REGULATORY"/>
    <property type="match status" value="1"/>
</dbReference>
<dbReference type="InterPro" id="IPR001867">
    <property type="entry name" value="OmpR/PhoB-type_DNA-bd"/>
</dbReference>
<gene>
    <name evidence="7" type="ORF">D8S82_09545</name>
</gene>
<keyword evidence="1 3" id="KW-0238">DNA-binding</keyword>
<dbReference type="SMART" id="SM00862">
    <property type="entry name" value="Trans_reg_C"/>
    <property type="match status" value="1"/>
</dbReference>
<evidence type="ECO:0000259" key="5">
    <source>
        <dbReference type="PROSITE" id="PS50110"/>
    </source>
</evidence>
<dbReference type="GO" id="GO:0000976">
    <property type="term" value="F:transcription cis-regulatory region binding"/>
    <property type="evidence" value="ECO:0007669"/>
    <property type="project" value="TreeGrafter"/>
</dbReference>
<dbReference type="InterPro" id="IPR001789">
    <property type="entry name" value="Sig_transdc_resp-reg_receiver"/>
</dbReference>
<dbReference type="GO" id="GO:0032993">
    <property type="term" value="C:protein-DNA complex"/>
    <property type="evidence" value="ECO:0007669"/>
    <property type="project" value="TreeGrafter"/>
</dbReference>
<organism evidence="7 8">
    <name type="scientific">Mycolicibacterium hodleri</name>
    <dbReference type="NCBI Taxonomy" id="49897"/>
    <lineage>
        <taxon>Bacteria</taxon>
        <taxon>Bacillati</taxon>
        <taxon>Actinomycetota</taxon>
        <taxon>Actinomycetes</taxon>
        <taxon>Mycobacteriales</taxon>
        <taxon>Mycobacteriaceae</taxon>
        <taxon>Mycolicibacterium</taxon>
    </lineage>
</organism>
<dbReference type="EMBL" id="VIFX01000010">
    <property type="protein sequence ID" value="TQR86847.1"/>
    <property type="molecule type" value="Genomic_DNA"/>
</dbReference>
<dbReference type="PANTHER" id="PTHR48111">
    <property type="entry name" value="REGULATOR OF RPOS"/>
    <property type="match status" value="1"/>
</dbReference>
<dbReference type="SUPFAM" id="SSF46894">
    <property type="entry name" value="C-terminal effector domain of the bipartite response regulators"/>
    <property type="match status" value="1"/>
</dbReference>
<evidence type="ECO:0000313" key="7">
    <source>
        <dbReference type="EMBL" id="TQR86847.1"/>
    </source>
</evidence>
<dbReference type="Proteomes" id="UP000315759">
    <property type="component" value="Unassembled WGS sequence"/>
</dbReference>
<dbReference type="PROSITE" id="PS51755">
    <property type="entry name" value="OMPR_PHOB"/>
    <property type="match status" value="1"/>
</dbReference>
<evidence type="ECO:0000256" key="4">
    <source>
        <dbReference type="SAM" id="MobiDB-lite"/>
    </source>
</evidence>
<evidence type="ECO:0000259" key="6">
    <source>
        <dbReference type="PROSITE" id="PS51755"/>
    </source>
</evidence>
<protein>
    <submittedName>
        <fullName evidence="7">Response regulator transcription factor</fullName>
    </submittedName>
</protein>
<keyword evidence="2" id="KW-0597">Phosphoprotein</keyword>
<feature type="domain" description="OmpR/PhoB-type" evidence="6">
    <location>
        <begin position="112"/>
        <end position="209"/>
    </location>
</feature>
<comment type="caution">
    <text evidence="7">The sequence shown here is derived from an EMBL/GenBank/DDBJ whole genome shotgun (WGS) entry which is preliminary data.</text>
</comment>
<dbReference type="SUPFAM" id="SSF52172">
    <property type="entry name" value="CheY-like"/>
    <property type="match status" value="1"/>
</dbReference>
<sequence length="238" mass="26642">MLSIALNASGIRTTTACDGASALSAARCFRPDLAIVDLRMPDMDGQLLLNRLLESHPTLLTILLHQKSADRSRPVVDAEPGGWLVKPFSIEDAMSRVRKLMRDNGMDHESLCAVVSVGDLVLDEEHLRVWRGNDQIGLTPTEFALLRFFVRNPGRALGIREILGRVWHYDYTGHSSQVRLYVSYLRRRIDDGRDPMIHTLRRTGYILKPSRGFANPNDDPAMRGARPTATPSTARATR</sequence>
<proteinExistence type="predicted"/>
<dbReference type="GO" id="GO:0000156">
    <property type="term" value="F:phosphorelay response regulator activity"/>
    <property type="evidence" value="ECO:0007669"/>
    <property type="project" value="TreeGrafter"/>
</dbReference>
<dbReference type="GO" id="GO:0005829">
    <property type="term" value="C:cytosol"/>
    <property type="evidence" value="ECO:0007669"/>
    <property type="project" value="TreeGrafter"/>
</dbReference>
<dbReference type="CDD" id="cd00383">
    <property type="entry name" value="trans_reg_C"/>
    <property type="match status" value="1"/>
</dbReference>
<evidence type="ECO:0000313" key="8">
    <source>
        <dbReference type="Proteomes" id="UP000315759"/>
    </source>
</evidence>
<dbReference type="InterPro" id="IPR039420">
    <property type="entry name" value="WalR-like"/>
</dbReference>
<feature type="DNA-binding region" description="OmpR/PhoB-type" evidence="3">
    <location>
        <begin position="112"/>
        <end position="209"/>
    </location>
</feature>
<accession>A0A544W3N3</accession>
<dbReference type="Pfam" id="PF00072">
    <property type="entry name" value="Response_reg"/>
    <property type="match status" value="1"/>
</dbReference>
<keyword evidence="8" id="KW-1185">Reference proteome</keyword>